<reference evidence="1" key="3">
    <citation type="submission" date="2006-01" db="EMBL/GenBank/DDBJ databases">
        <authorList>
            <person name="Buell R."/>
        </authorList>
    </citation>
    <scope>NUCLEOTIDE SEQUENCE</scope>
</reference>
<reference evidence="1" key="2">
    <citation type="submission" date="2005-04" db="EMBL/GenBank/DDBJ databases">
        <authorList>
            <person name="Buell C.R."/>
            <person name="Wing R.A."/>
            <person name="McCombie W.A."/>
            <person name="Ouyang S."/>
        </authorList>
    </citation>
    <scope>NUCLEOTIDE SEQUENCE</scope>
</reference>
<gene>
    <name evidence="1" type="ordered locus">LOC_Os12g31550</name>
</gene>
<reference evidence="1" key="1">
    <citation type="journal article" date="2005" name="BMC Biol.">
        <title>The sequence of rice chromosomes 11 and 12, rich in disease resistance genes and recent gene duplications.</title>
        <authorList>
            <consortium name="The rice chromosomes 11 and 12 sequencing consortia"/>
        </authorList>
    </citation>
    <scope>NUCLEOTIDE SEQUENCE [LARGE SCALE GENOMIC DNA]</scope>
</reference>
<evidence type="ECO:0000313" key="1">
    <source>
        <dbReference type="EMBL" id="ABA98610.1"/>
    </source>
</evidence>
<dbReference type="AlphaFoldDB" id="Q2QQC2"/>
<organism evidence="1">
    <name type="scientific">Oryza sativa subsp. japonica</name>
    <name type="common">Rice</name>
    <dbReference type="NCBI Taxonomy" id="39947"/>
    <lineage>
        <taxon>Eukaryota</taxon>
        <taxon>Viridiplantae</taxon>
        <taxon>Streptophyta</taxon>
        <taxon>Embryophyta</taxon>
        <taxon>Tracheophyta</taxon>
        <taxon>Spermatophyta</taxon>
        <taxon>Magnoliopsida</taxon>
        <taxon>Liliopsida</taxon>
        <taxon>Poales</taxon>
        <taxon>Poaceae</taxon>
        <taxon>BOP clade</taxon>
        <taxon>Oryzoideae</taxon>
        <taxon>Oryzeae</taxon>
        <taxon>Oryzinae</taxon>
        <taxon>Oryza</taxon>
        <taxon>Oryza sativa</taxon>
    </lineage>
</organism>
<accession>Q2QQC2</accession>
<proteinExistence type="predicted"/>
<sequence>MEWWWRCGLGKELGCGVGPAARPEEEPIRVHPRRGEGQCARRVRKEHVCKYRVWARFHITVPGVFKDGLDVSMDFPRARHAQGNNSRGYYVCNYMHTITHNIDSDKDMEEGQRIGSKNDLASSDMILRLHDFVNDDVDPCMIRSFAVVASQLVYPPGHSYGAPWCPGTMVSNAQNHSNFFKIFKLSRLTKVGSGIGAGFCGGSSISRVGGGRSVSAA</sequence>
<name>Q2QQC2_ORYSJ</name>
<protein>
    <submittedName>
        <fullName evidence="1">Uncharacterized protein</fullName>
    </submittedName>
</protein>
<dbReference type="EMBL" id="DP000011">
    <property type="protein sequence ID" value="ABA98610.1"/>
    <property type="molecule type" value="Genomic_DNA"/>
</dbReference>